<name>A0A9D0YQW7_9FIRM</name>
<accession>A0A9D0YQW7</accession>
<dbReference type="InterPro" id="IPR025641">
    <property type="entry name" value="DUF4340"/>
</dbReference>
<reference evidence="2" key="1">
    <citation type="submission" date="2020-10" db="EMBL/GenBank/DDBJ databases">
        <authorList>
            <person name="Gilroy R."/>
        </authorList>
    </citation>
    <scope>NUCLEOTIDE SEQUENCE</scope>
    <source>
        <strain evidence="2">ChiGjej2B2-12916</strain>
    </source>
</reference>
<evidence type="ECO:0000259" key="1">
    <source>
        <dbReference type="Pfam" id="PF14238"/>
    </source>
</evidence>
<sequence>MKRYKKLGILLAVLVVVSGVTFGVMKYQEVKEDIRNSDEIILELDPTTVQTLSWTYDSNTFSFHRDGDWVYDSDEAFPVDEGKMEDLLEPFSSLGVSFVIENVEDFGQYGLDEPVCTIDLTTDTDSYQITVGSYSTMDEQRYLSIGDGNVYLVSQDPMEEYDAQLSDLIRHDDVPDLEGVTSIQFAGAQEYEITYKTDSDNTYCTDDVYFVSDGELPLDTTRVEGYLNTIRFLNLSDYVNYKVTQEELANYGLDAPDLTVTVNYTVEDDEGNTTDQTFTLTVGRSQDQKDQAADGEEDVSAYVRVGESSIIYQITGEDYDALLEASYNDLRHQEVYSGDIKQIYQVDVTLDGETYTLTADQAEDSTVWSYDGNEVDATEFESALTSLTASSFTDQEPEGSEEVRLKRYLTDDNFPTVEIALYRQDGTYCLAQVDGQPVCLVERSAVVTLTEAIRAIVLG</sequence>
<gene>
    <name evidence="2" type="ORF">IAD31_02900</name>
</gene>
<organism evidence="2 3">
    <name type="scientific">Candidatus Enterenecus faecium</name>
    <dbReference type="NCBI Taxonomy" id="2840780"/>
    <lineage>
        <taxon>Bacteria</taxon>
        <taxon>Bacillati</taxon>
        <taxon>Bacillota</taxon>
        <taxon>Clostridia</taxon>
        <taxon>Eubacteriales</taxon>
        <taxon>Candidatus Enterenecus</taxon>
    </lineage>
</organism>
<comment type="caution">
    <text evidence="2">The sequence shown here is derived from an EMBL/GenBank/DDBJ whole genome shotgun (WGS) entry which is preliminary data.</text>
</comment>
<dbReference type="Proteomes" id="UP000886879">
    <property type="component" value="Unassembled WGS sequence"/>
</dbReference>
<evidence type="ECO:0000313" key="2">
    <source>
        <dbReference type="EMBL" id="HIQ60527.1"/>
    </source>
</evidence>
<protein>
    <submittedName>
        <fullName evidence="2">DUF4340 domain-containing protein</fullName>
    </submittedName>
</protein>
<dbReference type="EMBL" id="DVFO01000026">
    <property type="protein sequence ID" value="HIQ60527.1"/>
    <property type="molecule type" value="Genomic_DNA"/>
</dbReference>
<dbReference type="Pfam" id="PF14238">
    <property type="entry name" value="DUF4340"/>
    <property type="match status" value="2"/>
</dbReference>
<reference evidence="2" key="2">
    <citation type="journal article" date="2021" name="PeerJ">
        <title>Extensive microbial diversity within the chicken gut microbiome revealed by metagenomics and culture.</title>
        <authorList>
            <person name="Gilroy R."/>
            <person name="Ravi A."/>
            <person name="Getino M."/>
            <person name="Pursley I."/>
            <person name="Horton D.L."/>
            <person name="Alikhan N.F."/>
            <person name="Baker D."/>
            <person name="Gharbi K."/>
            <person name="Hall N."/>
            <person name="Watson M."/>
            <person name="Adriaenssens E.M."/>
            <person name="Foster-Nyarko E."/>
            <person name="Jarju S."/>
            <person name="Secka A."/>
            <person name="Antonio M."/>
            <person name="Oren A."/>
            <person name="Chaudhuri R.R."/>
            <person name="La Ragione R."/>
            <person name="Hildebrand F."/>
            <person name="Pallen M.J."/>
        </authorList>
    </citation>
    <scope>NUCLEOTIDE SEQUENCE</scope>
    <source>
        <strain evidence="2">ChiGjej2B2-12916</strain>
    </source>
</reference>
<feature type="domain" description="DUF4340" evidence="1">
    <location>
        <begin position="69"/>
        <end position="198"/>
    </location>
</feature>
<dbReference type="AlphaFoldDB" id="A0A9D0YQW7"/>
<feature type="domain" description="DUF4340" evidence="1">
    <location>
        <begin position="211"/>
        <end position="394"/>
    </location>
</feature>
<evidence type="ECO:0000313" key="3">
    <source>
        <dbReference type="Proteomes" id="UP000886879"/>
    </source>
</evidence>
<proteinExistence type="predicted"/>